<dbReference type="GO" id="GO:0005506">
    <property type="term" value="F:iron ion binding"/>
    <property type="evidence" value="ECO:0007669"/>
    <property type="project" value="InterPro"/>
</dbReference>
<dbReference type="Pfam" id="PF00145">
    <property type="entry name" value="DNA_methylase"/>
    <property type="match status" value="1"/>
</dbReference>
<dbReference type="SUPFAM" id="SSF53335">
    <property type="entry name" value="S-adenosyl-L-methionine-dependent methyltransferases"/>
    <property type="match status" value="1"/>
</dbReference>
<dbReference type="Gene3D" id="1.25.40.10">
    <property type="entry name" value="Tetratricopeptide repeat domain"/>
    <property type="match status" value="2"/>
</dbReference>
<dbReference type="Pfam" id="PF01535">
    <property type="entry name" value="PPR"/>
    <property type="match status" value="1"/>
</dbReference>
<name>A0A1Q9DJK6_SYMMI</name>
<accession>A0A1Q9DJK6</accession>
<dbReference type="Gene3D" id="3.40.50.150">
    <property type="entry name" value="Vaccinia Virus protein VP39"/>
    <property type="match status" value="1"/>
</dbReference>
<feature type="region of interest" description="Disordered" evidence="9">
    <location>
        <begin position="1059"/>
        <end position="1097"/>
    </location>
</feature>
<evidence type="ECO:0000256" key="9">
    <source>
        <dbReference type="SAM" id="MobiDB-lite"/>
    </source>
</evidence>
<dbReference type="InterPro" id="IPR011990">
    <property type="entry name" value="TPR-like_helical_dom_sf"/>
</dbReference>
<dbReference type="PROSITE" id="PS51375">
    <property type="entry name" value="PPR"/>
    <property type="match status" value="1"/>
</dbReference>
<dbReference type="Proteomes" id="UP000186817">
    <property type="component" value="Unassembled WGS sequence"/>
</dbReference>
<dbReference type="InterPro" id="IPR011010">
    <property type="entry name" value="DNA_brk_join_enz"/>
</dbReference>
<dbReference type="PANTHER" id="PTHR47447">
    <property type="entry name" value="OS03G0856100 PROTEIN"/>
    <property type="match status" value="1"/>
</dbReference>
<feature type="region of interest" description="Disordered" evidence="9">
    <location>
        <begin position="875"/>
        <end position="905"/>
    </location>
</feature>
<comment type="caution">
    <text evidence="11">The sequence shown here is derived from an EMBL/GenBank/DDBJ whole genome shotgun (WGS) entry which is preliminary data.</text>
</comment>
<feature type="domain" description="Prolyl 4-hydroxylase alpha subunit" evidence="10">
    <location>
        <begin position="2347"/>
        <end position="2576"/>
    </location>
</feature>
<evidence type="ECO:0000313" key="11">
    <source>
        <dbReference type="EMBL" id="OLP95349.1"/>
    </source>
</evidence>
<feature type="region of interest" description="Disordered" evidence="9">
    <location>
        <begin position="141"/>
        <end position="163"/>
    </location>
</feature>
<dbReference type="GO" id="GO:0003677">
    <property type="term" value="F:DNA binding"/>
    <property type="evidence" value="ECO:0007669"/>
    <property type="project" value="InterPro"/>
</dbReference>
<dbReference type="InterPro" id="IPR013762">
    <property type="entry name" value="Integrase-like_cat_sf"/>
</dbReference>
<proteinExistence type="predicted"/>
<dbReference type="GO" id="GO:0016705">
    <property type="term" value="F:oxidoreductase activity, acting on paired donors, with incorporation or reduction of molecular oxygen"/>
    <property type="evidence" value="ECO:0007669"/>
    <property type="project" value="InterPro"/>
</dbReference>
<keyword evidence="5" id="KW-0223">Dioxygenase</keyword>
<sequence length="3371" mass="370479">MRWSTLRRSASKASKRGQRAPKEVVAFSAAARHLTGKEALRRLEELKRWSLLALATLAQAGERPGGVGTPATCAMLGHWKDFYKKSCPFSCGICTPHSCSAANASEVLGILRIQDFCSVEDDAEHAVPRCRILIEHYHDGDDGGDGDGRDDDDDDDDEEDDDYELSAAGGLQCGLAGSFWHLLDDRGPLDLYFIHPDPDEENTHVGRVLTVLESFRQRRGMACTVRALEFAHRRVAALTVLAGMEAGEIYDRLFERLRHALITIHSHALRDDALALLPLLDLLTSLQVNSMEPVGTGVLSQQGLGLSAAGATLDAEITVILSSKVQLAIILPLEAGPETEAAATLTKMLRTVGQAEVFSLDAVQSSWQRLLDAGVQRWQLELLVAGSSGSSLVLPQWRADQPPVRKRQRASLQEALLAGEPSNRAQALEELDKEVLAKTTTGPYESRILVWRRLCAKWELPAFPLDERNVRAVAASLKRGRYRSSEQYFSAAASFQVRRLHMPVPSHLRAIIRDCIRSVRRGLGPSALKDSFDLREISHAVVEGSEFQAFSWSDLPAAVDALLVAAYFCMREIEMASASSTHLYFQHGQLHMLLPAHKSSSQGELTTRALYCGCAVRRQPLCPWHAGARHLQRLEILQAGLALSKMPLFPDDRGRALSKSDMISTIRETLQRAGVHTTRQDEAGLQVERFTGHVLRVAGTQHLYLLGLRFDMVQLHGRWSSLAVQKYLQAAPLLLVPGTVARALVAGPPAETAGLGGVEGSDPSAGQPRLVAGDPSPSLGPGQSDQADRAQREVQSCLPHRADADLAALRLQFTDFKDRHGQEATLIVNARSKRAHLPDEEESSVRPELWATACGILYGNTRFFRTSASRPEWPRCKRCFPSEGQTSSGPEAADDDQSSGGDLGLPITSPLRVPGIMIVAGEQVLDQPSVVGAIRRWRWSPVNAERVGEMRSSLVSLQFLGRSWSPAWGWESGMDLEAVADAAGAGTDVRKYLKLRGVTSAGTLAMLAPDEATYRDIVIAPLLSGFGEGADRIELSDTDRPIAAAVLLFMRKLALDSHAATQPSPSPGAADSPGSSGPSGVSASSKDSDKVPRTLPPGVWTAQIQKYEAVQIHGRNRSFPQQRLLGAESSLAKLWHQLKVTRDFSPLPLGEIMSRRSFDATGAVNALSKRKLSKELIVDVDRDRLVAEDAEDAWEPRSMLAVIDALEALRWAYILLEFGHEFDVSALFDDFIHKARQRPQQLDSFRSYYESASWKLCRELRSGRTFSEAVAAVREDLHLFQEVMSRPPPASGKASGGKGDPNKKRKQYDESPKKDEDKRKRQAWEASQQSWSGSPTPKMSTPRPPRPPTQAGDKDLHGAAAQGPQPVGSDTSAPALPSSVIHLDFFSGIGSASLALQRLGVSIRHVMSWEVDEAAIAVARRASRRTTKSQRGSLLDDTPAAAAEAIERIPGGAADMIVITAAAPCPDFSRIRSDNAPGRSGPSGNLFVRFTAFLQALLNLLPGRRACLLAENVLMHNPADTQWFSKQLDAEAVLADASDYGAIHRPRLWWSWTDWSAVRLYPGKASEMKWTKQGKVQQLVLDVPKDSLQDLQPEGLVFHDKVLRRELLLPCLTTPAIEEGGREAPRNMKGKIDSITRTRWLEGRRQYAPWFFAETAMLRASDSKLHLLPIETKEALHHFDRDFSSCPNVTLKDRHRLLGNSWHVGVATEMLRFSLLYGVRSLPGPHAIGASDVSGVIDLESAKQLASRCSYPATDELEEALSRGFPVLGRIEPSPGWRPRLDDKYDHPISDAAFTNLNIDYVNQKLRQGRVDSEWETLLQEVLQEVSLGRMSGPYEAPSEWPRRCVPVASHSAYSKCLPAESDIRVATAFSVVQQGSDGARKVRRCEDYRRSGHNSTIHVSDIPAHDDISRYVHILLRLNAAGCQSSVWCQDLWAAYRQFPVQVPNHAFALLLTPSGPTLWRHGVLPFGAASSVWCFNKCVDALVFLARSLMMILVIHFVDDIGCPDAQHSANSSFRFFSEFCEVLGMRLKPSKAQAPALEHKLLGVILEICLDGIRLSPAPDRIEKVLQIIKQSLADDCLEPTVAQRLTGKLNFLSTTLFGQAAAAAMKPLYARAHICNSQEASTLNQPLRCALMSLQTLLRHSVPRWVPFQPTCSRPSVLYADAFFELGDQSFGLSDSPPVRWQANSSSRYTNGFGFVVRSGSEVRFAHGSIPADLLALFTSRRLFNWPAEQLERAFLSLCSLVGRLGLDLVWAAGRDEAAWKVKEKIALSFLNVIGFDKDYLEAVAGGDPGPVGGAAAEPEQAVVSRILDGCQCFVPRAAIPAISAIRNMSQEPALRPGDMDEMFAGIVHAFHESHIEIDGLLSVTSEFARSSDQGEKTEFGVGKGVISNHRTSQTAWCEEECKATSVFHKIRDSVLAEKLAPHRQLCVCECAGISHLIDVPWKNFETMQFLKYQVGEEYARHHDMHNVTDNEFTPGPRIYTFFLYLSDVDEGGETSGVQLDVLAFNVTIAACSRSTQWRQALSLLHELQSSRTLAPDAASFSGAGSSLVRAALWEQALALPVPRLNVVSFGTLLAACEKGARWEEAALSFHADVEIACPHTEAMLLHLLCHVFVFSAFGGEIAREAQRQDICDATTLLQVHQKQNQLMMMNAGLDAAAGCPAVPDITCRQQHGRKERGPDRRMRAMFGKMPATRITPVKCSVCQTAHAHGYLYSVERYDGLGQRAAHLIMCLATARRYNLNFGGLLPNPVRSVHGVDMRKYLGAVVGTDYNQILRRVRHAEFDTCVYGSNQLRQKGSTQGHNVLYHQCSFGRDIVNFLTKGFLDDLRRHSAILKGPIPDFERSKRHKIAVHIRRGDISARTRQRGRDKPDKVYLQLITIVKKMLQNSDVHVFSTTKEGSYRSKDFDIYRSRGYKVHLDRNEMDDWRHMAQADVLIQAPSGFSWVAGVLNRKCVVAFSSYAGTLRNWIVHNDGRFRRSDAAGNCTAKIGVGVGAGVLCTDLNMMLVNYLSLEESALQLYAELVEGGAAGNRTQSALMTSLARGAQWTQAIHMLQQMSSPNIVVHTAAGEACARVGRWQEVLCLFRDLLADKLKLDLAAFHVALSACAAGGQWLVALELLHERLPQAQLQPTPSFSVERVRAEGTLYCGVHGIVQLPEGARWIEALCMLEEASKSAASQTLELCTTVISACSKGTEWEAAMALIRNMPDQKVQPDAICYAAAVAHTQGVADEGFSNGRGALAMLRELWSRRLNPERESLRAAALEIAGTTAFLADSTRSTAEDSLQGIIDEVLGCSEDGSMGVWLFNAAILRAQTSRAVYRLLGAMEEHGISRVPPTYSAAIGACGRAHDWPAALQLLCDMRGHRGSPS</sequence>
<dbReference type="GO" id="GO:0031418">
    <property type="term" value="F:L-ascorbic acid binding"/>
    <property type="evidence" value="ECO:0007669"/>
    <property type="project" value="InterPro"/>
</dbReference>
<dbReference type="InterPro" id="IPR029063">
    <property type="entry name" value="SAM-dependent_MTases_sf"/>
</dbReference>
<keyword evidence="12" id="KW-1185">Reference proteome</keyword>
<evidence type="ECO:0000256" key="5">
    <source>
        <dbReference type="ARBA" id="ARBA00022964"/>
    </source>
</evidence>
<protein>
    <submittedName>
        <fullName evidence="11">Pentatricopeptide repeat-containing protein, chloroplastic</fullName>
    </submittedName>
</protein>
<evidence type="ECO:0000256" key="3">
    <source>
        <dbReference type="ARBA" id="ARBA00022679"/>
    </source>
</evidence>
<dbReference type="EMBL" id="LSRX01000507">
    <property type="protein sequence ID" value="OLP95349.1"/>
    <property type="molecule type" value="Genomic_DNA"/>
</dbReference>
<feature type="compositionally biased region" description="Basic and acidic residues" evidence="9">
    <location>
        <begin position="1307"/>
        <end position="1323"/>
    </location>
</feature>
<feature type="region of interest" description="Disordered" evidence="9">
    <location>
        <begin position="1282"/>
        <end position="1373"/>
    </location>
</feature>
<dbReference type="SMART" id="SM00702">
    <property type="entry name" value="P4Hc"/>
    <property type="match status" value="1"/>
</dbReference>
<feature type="region of interest" description="Disordered" evidence="9">
    <location>
        <begin position="754"/>
        <end position="791"/>
    </location>
</feature>
<evidence type="ECO:0000256" key="6">
    <source>
        <dbReference type="ARBA" id="ARBA00023002"/>
    </source>
</evidence>
<dbReference type="InterPro" id="IPR001525">
    <property type="entry name" value="C5_MeTfrase"/>
</dbReference>
<dbReference type="GO" id="GO:0008168">
    <property type="term" value="F:methyltransferase activity"/>
    <property type="evidence" value="ECO:0007669"/>
    <property type="project" value="UniProtKB-KW"/>
</dbReference>
<dbReference type="SUPFAM" id="SSF56672">
    <property type="entry name" value="DNA/RNA polymerases"/>
    <property type="match status" value="1"/>
</dbReference>
<dbReference type="GO" id="GO:0015074">
    <property type="term" value="P:DNA integration"/>
    <property type="evidence" value="ECO:0007669"/>
    <property type="project" value="InterPro"/>
</dbReference>
<dbReference type="Gene3D" id="2.60.120.620">
    <property type="entry name" value="q2cbj1_9rhob like domain"/>
    <property type="match status" value="1"/>
</dbReference>
<dbReference type="SUPFAM" id="SSF56349">
    <property type="entry name" value="DNA breaking-rejoining enzymes"/>
    <property type="match status" value="1"/>
</dbReference>
<comment type="cofactor">
    <cofactor evidence="1">
        <name>L-ascorbate</name>
        <dbReference type="ChEBI" id="CHEBI:38290"/>
    </cofactor>
</comment>
<feature type="compositionally biased region" description="Acidic residues" evidence="9">
    <location>
        <begin position="142"/>
        <end position="163"/>
    </location>
</feature>
<gene>
    <name evidence="11" type="ORF">AK812_SmicGene22536</name>
</gene>
<dbReference type="PANTHER" id="PTHR47447:SF17">
    <property type="entry name" value="OS12G0638900 PROTEIN"/>
    <property type="match status" value="1"/>
</dbReference>
<evidence type="ECO:0000256" key="1">
    <source>
        <dbReference type="ARBA" id="ARBA00001961"/>
    </source>
</evidence>
<evidence type="ECO:0000256" key="8">
    <source>
        <dbReference type="PROSITE-ProRule" id="PRU00708"/>
    </source>
</evidence>
<dbReference type="Gene3D" id="1.10.443.10">
    <property type="entry name" value="Intergrase catalytic core"/>
    <property type="match status" value="1"/>
</dbReference>
<reference evidence="11 12" key="1">
    <citation type="submission" date="2016-02" db="EMBL/GenBank/DDBJ databases">
        <title>Genome analysis of coral dinoflagellate symbionts highlights evolutionary adaptations to a symbiotic lifestyle.</title>
        <authorList>
            <person name="Aranda M."/>
            <person name="Li Y."/>
            <person name="Liew Y.J."/>
            <person name="Baumgarten S."/>
            <person name="Simakov O."/>
            <person name="Wilson M."/>
            <person name="Piel J."/>
            <person name="Ashoor H."/>
            <person name="Bougouffa S."/>
            <person name="Bajic V.B."/>
            <person name="Ryu T."/>
            <person name="Ravasi T."/>
            <person name="Bayer T."/>
            <person name="Micklem G."/>
            <person name="Kim H."/>
            <person name="Bhak J."/>
            <person name="Lajeunesse T.C."/>
            <person name="Voolstra C.R."/>
        </authorList>
    </citation>
    <scope>NUCLEOTIDE SEQUENCE [LARGE SCALE GENOMIC DNA]</scope>
    <source>
        <strain evidence="11 12">CCMP2467</strain>
    </source>
</reference>
<evidence type="ECO:0000313" key="12">
    <source>
        <dbReference type="Proteomes" id="UP000186817"/>
    </source>
</evidence>
<dbReference type="GO" id="GO:0032259">
    <property type="term" value="P:methylation"/>
    <property type="evidence" value="ECO:0007669"/>
    <property type="project" value="UniProtKB-KW"/>
</dbReference>
<evidence type="ECO:0000259" key="10">
    <source>
        <dbReference type="SMART" id="SM00702"/>
    </source>
</evidence>
<dbReference type="GO" id="GO:0006310">
    <property type="term" value="P:DNA recombination"/>
    <property type="evidence" value="ECO:0007669"/>
    <property type="project" value="UniProtKB-KW"/>
</dbReference>
<dbReference type="GO" id="GO:0051213">
    <property type="term" value="F:dioxygenase activity"/>
    <property type="evidence" value="ECO:0007669"/>
    <property type="project" value="UniProtKB-KW"/>
</dbReference>
<dbReference type="NCBIfam" id="TIGR00756">
    <property type="entry name" value="PPR"/>
    <property type="match status" value="1"/>
</dbReference>
<organism evidence="11 12">
    <name type="scientific">Symbiodinium microadriaticum</name>
    <name type="common">Dinoflagellate</name>
    <name type="synonym">Zooxanthella microadriatica</name>
    <dbReference type="NCBI Taxonomy" id="2951"/>
    <lineage>
        <taxon>Eukaryota</taxon>
        <taxon>Sar</taxon>
        <taxon>Alveolata</taxon>
        <taxon>Dinophyceae</taxon>
        <taxon>Suessiales</taxon>
        <taxon>Symbiodiniaceae</taxon>
        <taxon>Symbiodinium</taxon>
    </lineage>
</organism>
<feature type="compositionally biased region" description="Low complexity" evidence="9">
    <location>
        <begin position="1067"/>
        <end position="1085"/>
    </location>
</feature>
<dbReference type="InterPro" id="IPR006620">
    <property type="entry name" value="Pro_4_hyd_alph"/>
</dbReference>
<evidence type="ECO:0000256" key="4">
    <source>
        <dbReference type="ARBA" id="ARBA00022737"/>
    </source>
</evidence>
<keyword evidence="6" id="KW-0560">Oxidoreductase</keyword>
<keyword evidence="4" id="KW-0677">Repeat</keyword>
<keyword evidence="3" id="KW-0808">Transferase</keyword>
<dbReference type="InterPro" id="IPR002885">
    <property type="entry name" value="PPR_rpt"/>
</dbReference>
<dbReference type="InterPro" id="IPR043502">
    <property type="entry name" value="DNA/RNA_pol_sf"/>
</dbReference>
<keyword evidence="2" id="KW-0489">Methyltransferase</keyword>
<evidence type="ECO:0000256" key="2">
    <source>
        <dbReference type="ARBA" id="ARBA00022603"/>
    </source>
</evidence>
<feature type="repeat" description="PPR" evidence="8">
    <location>
        <begin position="3182"/>
        <end position="3216"/>
    </location>
</feature>
<dbReference type="OrthoDB" id="10259408at2759"/>
<evidence type="ECO:0000256" key="7">
    <source>
        <dbReference type="ARBA" id="ARBA00023172"/>
    </source>
</evidence>
<keyword evidence="7" id="KW-0233">DNA recombination</keyword>